<dbReference type="CDD" id="cd00519">
    <property type="entry name" value="Lipase_3"/>
    <property type="match status" value="1"/>
</dbReference>
<organism evidence="3">
    <name type="scientific">Leptocylindrus danicus</name>
    <dbReference type="NCBI Taxonomy" id="163516"/>
    <lineage>
        <taxon>Eukaryota</taxon>
        <taxon>Sar</taxon>
        <taxon>Stramenopiles</taxon>
        <taxon>Ochrophyta</taxon>
        <taxon>Bacillariophyta</taxon>
        <taxon>Coscinodiscophyceae</taxon>
        <taxon>Chaetocerotophycidae</taxon>
        <taxon>Leptocylindrales</taxon>
        <taxon>Leptocylindraceae</taxon>
        <taxon>Leptocylindrus</taxon>
    </lineage>
</organism>
<evidence type="ECO:0000256" key="1">
    <source>
        <dbReference type="SAM" id="SignalP"/>
    </source>
</evidence>
<feature type="domain" description="Fungal lipase-type" evidence="2">
    <location>
        <begin position="108"/>
        <end position="286"/>
    </location>
</feature>
<keyword evidence="1" id="KW-0732">Signal</keyword>
<dbReference type="InterPro" id="IPR029058">
    <property type="entry name" value="AB_hydrolase_fold"/>
</dbReference>
<gene>
    <name evidence="3" type="ORF">LDAN0321_LOCUS16917</name>
</gene>
<evidence type="ECO:0000259" key="2">
    <source>
        <dbReference type="Pfam" id="PF01764"/>
    </source>
</evidence>
<dbReference type="Pfam" id="PF01764">
    <property type="entry name" value="Lipase_3"/>
    <property type="match status" value="1"/>
</dbReference>
<sequence>MYRLRIIIPSTMIFLVTIMVSTAAKVAASYEEVPQQQQQQLSKTLEFPSVHTAHEYLTLSHFIYNFDGDTNERKLPYDDLELHLFEDNPANGCVMVVSSPLRKYVAAVFRGTDSDSDWMHDLQASKVPFGPVNGGDPIIENVLVHKGFNKALFNTGGLEQEDCQFDRVLNSIQNVTSVHPDYQVITTGHSLGGALSVLMAAGLAKLLAPPLPTSDGMDADQAYNLRSSDRAHAQDGTVVTTTISAIAFAAPLTGDPKFKAYVDSVSYLGVWNHVLLNDLVPHVPFEKWNYSHPGHTIWFQREAARAYYLHSGDESLGFKGIPEEWNDSPYSIEVHKMPNYVDYMERRSLAWPGVYYVNSFEKIKTEVDNFDRRKRFDTSINMVDEIALI</sequence>
<feature type="signal peptide" evidence="1">
    <location>
        <begin position="1"/>
        <end position="28"/>
    </location>
</feature>
<dbReference type="SUPFAM" id="SSF53474">
    <property type="entry name" value="alpha/beta-Hydrolases"/>
    <property type="match status" value="1"/>
</dbReference>
<name>A0A7S2PJY1_9STRA</name>
<dbReference type="InterPro" id="IPR002921">
    <property type="entry name" value="Fungal_lipase-type"/>
</dbReference>
<dbReference type="InterPro" id="IPR051218">
    <property type="entry name" value="Sec_MonoDiacylglyc_Lipase"/>
</dbReference>
<dbReference type="PANTHER" id="PTHR45856">
    <property type="entry name" value="ALPHA/BETA-HYDROLASES SUPERFAMILY PROTEIN"/>
    <property type="match status" value="1"/>
</dbReference>
<dbReference type="AlphaFoldDB" id="A0A7S2PJY1"/>
<accession>A0A7S2PJY1</accession>
<dbReference type="Gene3D" id="3.40.50.1820">
    <property type="entry name" value="alpha/beta hydrolase"/>
    <property type="match status" value="1"/>
</dbReference>
<evidence type="ECO:0000313" key="3">
    <source>
        <dbReference type="EMBL" id="CAD9601710.1"/>
    </source>
</evidence>
<dbReference type="PANTHER" id="PTHR45856:SF24">
    <property type="entry name" value="FUNGAL LIPASE-LIKE DOMAIN-CONTAINING PROTEIN"/>
    <property type="match status" value="1"/>
</dbReference>
<dbReference type="GO" id="GO:0006629">
    <property type="term" value="P:lipid metabolic process"/>
    <property type="evidence" value="ECO:0007669"/>
    <property type="project" value="InterPro"/>
</dbReference>
<dbReference type="EMBL" id="HBGY01027289">
    <property type="protein sequence ID" value="CAD9601710.1"/>
    <property type="molecule type" value="Transcribed_RNA"/>
</dbReference>
<proteinExistence type="predicted"/>
<reference evidence="3" key="1">
    <citation type="submission" date="2021-01" db="EMBL/GenBank/DDBJ databases">
        <authorList>
            <person name="Corre E."/>
            <person name="Pelletier E."/>
            <person name="Niang G."/>
            <person name="Scheremetjew M."/>
            <person name="Finn R."/>
            <person name="Kale V."/>
            <person name="Holt S."/>
            <person name="Cochrane G."/>
            <person name="Meng A."/>
            <person name="Brown T."/>
            <person name="Cohen L."/>
        </authorList>
    </citation>
    <scope>NUCLEOTIDE SEQUENCE</scope>
    <source>
        <strain evidence="3">B650</strain>
    </source>
</reference>
<feature type="chain" id="PRO_5031259266" description="Fungal lipase-type domain-containing protein" evidence="1">
    <location>
        <begin position="29"/>
        <end position="389"/>
    </location>
</feature>
<protein>
    <recommendedName>
        <fullName evidence="2">Fungal lipase-type domain-containing protein</fullName>
    </recommendedName>
</protein>